<sequence>MSTTAPQGPPYAPQIASLGGQPTPIPDVVICSILIAIYAGSAAGHMSIYQLNRRKTHHFFISAALFGFSMARIVTCSLRIAVAYHPSNVSLNIAAQILLSAGVLIVYVVNLVFAQRILRARQPEIGWHTVLRVFFRILYGLVGLALVLVITFIVIQFYTLDSELREACRDIQLVAMTYLLFVTLVPLVILAITWSLKESPRAEEFGTKDSSGGLDTWSTGQKSLILLTSALLCTLGSAFKTGSNFESPRPKSDPAWYQSKAALYVFTFLIEISILYMFLLTRIDHRFHVPDGSSKRRSFAGVVEATNEGQELPQISAQTSTEAKEAV</sequence>
<dbReference type="KEGG" id="pfj:MYCFIDRAFT_82707"/>
<dbReference type="STRING" id="383855.M3A376"/>
<feature type="transmembrane region" description="Helical" evidence="1">
    <location>
        <begin position="171"/>
        <end position="192"/>
    </location>
</feature>
<dbReference type="Proteomes" id="UP000016932">
    <property type="component" value="Unassembled WGS sequence"/>
</dbReference>
<keyword evidence="1" id="KW-1133">Transmembrane helix</keyword>
<accession>M3A376</accession>
<dbReference type="InterPro" id="IPR021460">
    <property type="entry name" value="DUF3112"/>
</dbReference>
<dbReference type="GeneID" id="19341973"/>
<feature type="transmembrane region" description="Helical" evidence="1">
    <location>
        <begin position="25"/>
        <end position="47"/>
    </location>
</feature>
<organism evidence="2 3">
    <name type="scientific">Pseudocercospora fijiensis (strain CIRAD86)</name>
    <name type="common">Black leaf streak disease fungus</name>
    <name type="synonym">Mycosphaerella fijiensis</name>
    <dbReference type="NCBI Taxonomy" id="383855"/>
    <lineage>
        <taxon>Eukaryota</taxon>
        <taxon>Fungi</taxon>
        <taxon>Dikarya</taxon>
        <taxon>Ascomycota</taxon>
        <taxon>Pezizomycotina</taxon>
        <taxon>Dothideomycetes</taxon>
        <taxon>Dothideomycetidae</taxon>
        <taxon>Mycosphaerellales</taxon>
        <taxon>Mycosphaerellaceae</taxon>
        <taxon>Pseudocercospora</taxon>
    </lineage>
</organism>
<feature type="transmembrane region" description="Helical" evidence="1">
    <location>
        <begin position="93"/>
        <end position="113"/>
    </location>
</feature>
<keyword evidence="1" id="KW-0472">Membrane</keyword>
<dbReference type="HOGENOM" id="CLU_024263_0_1_1"/>
<feature type="transmembrane region" description="Helical" evidence="1">
    <location>
        <begin position="59"/>
        <end position="81"/>
    </location>
</feature>
<keyword evidence="3" id="KW-1185">Reference proteome</keyword>
<proteinExistence type="predicted"/>
<evidence type="ECO:0000313" key="2">
    <source>
        <dbReference type="EMBL" id="EME85549.1"/>
    </source>
</evidence>
<feature type="transmembrane region" description="Helical" evidence="1">
    <location>
        <begin position="261"/>
        <end position="280"/>
    </location>
</feature>
<dbReference type="eggNOG" id="ENOG502S0ZE">
    <property type="taxonomic scope" value="Eukaryota"/>
</dbReference>
<dbReference type="AlphaFoldDB" id="M3A376"/>
<dbReference type="OrthoDB" id="3357002at2759"/>
<gene>
    <name evidence="2" type="ORF">MYCFIDRAFT_82707</name>
</gene>
<dbReference type="EMBL" id="KB446556">
    <property type="protein sequence ID" value="EME85549.1"/>
    <property type="molecule type" value="Genomic_DNA"/>
</dbReference>
<feature type="transmembrane region" description="Helical" evidence="1">
    <location>
        <begin position="133"/>
        <end position="159"/>
    </location>
</feature>
<dbReference type="PANTHER" id="PTHR35184:SF1">
    <property type="entry name" value="INTEGRAL MEMBRANE PROTEIN"/>
    <property type="match status" value="1"/>
</dbReference>
<keyword evidence="1" id="KW-0812">Transmembrane</keyword>
<evidence type="ECO:0000256" key="1">
    <source>
        <dbReference type="SAM" id="Phobius"/>
    </source>
</evidence>
<dbReference type="RefSeq" id="XP_007922869.1">
    <property type="nucleotide sequence ID" value="XM_007924678.1"/>
</dbReference>
<dbReference type="PANTHER" id="PTHR35184">
    <property type="entry name" value="YALI0C10208P"/>
    <property type="match status" value="1"/>
</dbReference>
<dbReference type="Pfam" id="PF11309">
    <property type="entry name" value="DUF3112"/>
    <property type="match status" value="1"/>
</dbReference>
<reference evidence="2 3" key="1">
    <citation type="journal article" date="2012" name="PLoS Pathog.">
        <title>Diverse lifestyles and strategies of plant pathogenesis encoded in the genomes of eighteen Dothideomycetes fungi.</title>
        <authorList>
            <person name="Ohm R.A."/>
            <person name="Feau N."/>
            <person name="Henrissat B."/>
            <person name="Schoch C.L."/>
            <person name="Horwitz B.A."/>
            <person name="Barry K.W."/>
            <person name="Condon B.J."/>
            <person name="Copeland A.C."/>
            <person name="Dhillon B."/>
            <person name="Glaser F."/>
            <person name="Hesse C.N."/>
            <person name="Kosti I."/>
            <person name="LaButti K."/>
            <person name="Lindquist E.A."/>
            <person name="Lucas S."/>
            <person name="Salamov A.A."/>
            <person name="Bradshaw R.E."/>
            <person name="Ciuffetti L."/>
            <person name="Hamelin R.C."/>
            <person name="Kema G.H.J."/>
            <person name="Lawrence C."/>
            <person name="Scott J.A."/>
            <person name="Spatafora J.W."/>
            <person name="Turgeon B.G."/>
            <person name="de Wit P.J.G.M."/>
            <person name="Zhong S."/>
            <person name="Goodwin S.B."/>
            <person name="Grigoriev I.V."/>
        </authorList>
    </citation>
    <scope>NUCLEOTIDE SEQUENCE [LARGE SCALE GENOMIC DNA]</scope>
    <source>
        <strain evidence="2 3">CIRAD86</strain>
    </source>
</reference>
<protein>
    <submittedName>
        <fullName evidence="2">Uncharacterized protein</fullName>
    </submittedName>
</protein>
<dbReference type="VEuPathDB" id="FungiDB:MYCFIDRAFT_82707"/>
<name>M3A376_PSEFD</name>
<evidence type="ECO:0000313" key="3">
    <source>
        <dbReference type="Proteomes" id="UP000016932"/>
    </source>
</evidence>